<evidence type="ECO:0000256" key="2">
    <source>
        <dbReference type="ARBA" id="ARBA00022630"/>
    </source>
</evidence>
<evidence type="ECO:0000259" key="7">
    <source>
        <dbReference type="Pfam" id="PF01494"/>
    </source>
</evidence>
<dbReference type="PRINTS" id="PR00420">
    <property type="entry name" value="RNGMNOXGNASE"/>
</dbReference>
<keyword evidence="9" id="KW-1185">Reference proteome</keyword>
<dbReference type="GO" id="GO:0071949">
    <property type="term" value="F:FAD binding"/>
    <property type="evidence" value="ECO:0007669"/>
    <property type="project" value="InterPro"/>
</dbReference>
<comment type="cofactor">
    <cofactor evidence="1">
        <name>FAD</name>
        <dbReference type="ChEBI" id="CHEBI:57692"/>
    </cofactor>
</comment>
<dbReference type="InterPro" id="IPR036188">
    <property type="entry name" value="FAD/NAD-bd_sf"/>
</dbReference>
<evidence type="ECO:0000256" key="3">
    <source>
        <dbReference type="ARBA" id="ARBA00022827"/>
    </source>
</evidence>
<accession>A0AB37UGA6</accession>
<keyword evidence="6" id="KW-0503">Monooxygenase</keyword>
<dbReference type="AlphaFoldDB" id="A0AB37UGA6"/>
<sequence>MVKKVAILGAGPSGILFAHYLLRRDGYRIDVYERRADPRNISFEKSRTYPLTLNERGLSALRKIDGLESAVKAQSVEIRGIITHRHNGRTQLLPRNKPIFALDRTKLVKILLDKLTEKYDSNRINLHFNHQCEIVNIGTRTIELQPLSQEVYGQPSKKFATGYDLLVGADGARSVVRKYLLDTELFEFEQKYVPFDYKPIFLPCDLEKVDIDLRPGYIHSWRLNDGTTISLVPMLDKTASGVIIFPKAKSRANGLFNKDRVLDFFCRNFPELGQIIPESEVESFLARLTSTVLTTRCSHYHYGDSVLLIGDAAHTVSPSLGQGCNLALEDVAAFNDLLDKYSDNLTEVIPEFSTRRQPEGDALLELSQNPFPFSKLLFAEFLLRQSIAKIMNKMFPNIYPLPLFDLLSEATVSYSRILKLNQKWILKVNRINNRLIRQVK</sequence>
<dbReference type="InterPro" id="IPR002938">
    <property type="entry name" value="FAD-bd"/>
</dbReference>
<reference evidence="8 9" key="1">
    <citation type="journal article" date="2019" name="Genome Biol. Evol.">
        <title>Day and night: Metabolic profiles and evolutionary relationships of six axenic non-marine cyanobacteria.</title>
        <authorList>
            <person name="Will S.E."/>
            <person name="Henke P."/>
            <person name="Boedeker C."/>
            <person name="Huang S."/>
            <person name="Brinkmann H."/>
            <person name="Rohde M."/>
            <person name="Jarek M."/>
            <person name="Friedl T."/>
            <person name="Seufert S."/>
            <person name="Schumacher M."/>
            <person name="Overmann J."/>
            <person name="Neumann-Schaal M."/>
            <person name="Petersen J."/>
        </authorList>
    </citation>
    <scope>NUCLEOTIDE SEQUENCE [LARGE SCALE GENOMIC DNA]</scope>
    <source>
        <strain evidence="8 9">SAG 39.79</strain>
    </source>
</reference>
<dbReference type="Gene3D" id="3.50.50.60">
    <property type="entry name" value="FAD/NAD(P)-binding domain"/>
    <property type="match status" value="1"/>
</dbReference>
<keyword evidence="2" id="KW-0285">Flavoprotein</keyword>
<dbReference type="PANTHER" id="PTHR46028">
    <property type="entry name" value="KYNURENINE 3-MONOOXYGENASE"/>
    <property type="match status" value="1"/>
</dbReference>
<feature type="domain" description="FAD-binding" evidence="7">
    <location>
        <begin position="4"/>
        <end position="333"/>
    </location>
</feature>
<proteinExistence type="predicted"/>
<dbReference type="Pfam" id="PF01494">
    <property type="entry name" value="FAD_binding_3"/>
    <property type="match status" value="1"/>
</dbReference>
<keyword evidence="3" id="KW-0274">FAD</keyword>
<keyword evidence="5" id="KW-0560">Oxidoreductase</keyword>
<evidence type="ECO:0000256" key="4">
    <source>
        <dbReference type="ARBA" id="ARBA00022857"/>
    </source>
</evidence>
<dbReference type="PANTHER" id="PTHR46028:SF2">
    <property type="entry name" value="KYNURENINE 3-MONOOXYGENASE"/>
    <property type="match status" value="1"/>
</dbReference>
<dbReference type="GO" id="GO:0004502">
    <property type="term" value="F:kynurenine 3-monooxygenase activity"/>
    <property type="evidence" value="ECO:0007669"/>
    <property type="project" value="TreeGrafter"/>
</dbReference>
<protein>
    <submittedName>
        <fullName evidence="8">Kynurenine 3-monooxygenase</fullName>
    </submittedName>
</protein>
<gene>
    <name evidence="8" type="primary">kmo</name>
    <name evidence="8" type="ORF">DSM107010_41200</name>
</gene>
<dbReference type="RefSeq" id="WP_106170335.1">
    <property type="nucleotide sequence ID" value="NZ_JAVKZF010000004.1"/>
</dbReference>
<comment type="caution">
    <text evidence="8">The sequence shown here is derived from an EMBL/GenBank/DDBJ whole genome shotgun (WGS) entry which is preliminary data.</text>
</comment>
<evidence type="ECO:0000256" key="5">
    <source>
        <dbReference type="ARBA" id="ARBA00023002"/>
    </source>
</evidence>
<organism evidence="8 9">
    <name type="scientific">Chroococcidiopsis cubana SAG 39.79</name>
    <dbReference type="NCBI Taxonomy" id="388085"/>
    <lineage>
        <taxon>Bacteria</taxon>
        <taxon>Bacillati</taxon>
        <taxon>Cyanobacteriota</taxon>
        <taxon>Cyanophyceae</taxon>
        <taxon>Chroococcidiopsidales</taxon>
        <taxon>Chroococcidiopsidaceae</taxon>
        <taxon>Chroococcidiopsis</taxon>
    </lineage>
</organism>
<dbReference type="GO" id="GO:0070189">
    <property type="term" value="P:kynurenine metabolic process"/>
    <property type="evidence" value="ECO:0007669"/>
    <property type="project" value="TreeGrafter"/>
</dbReference>
<evidence type="ECO:0000313" key="8">
    <source>
        <dbReference type="EMBL" id="RUT10553.1"/>
    </source>
</evidence>
<dbReference type="EMBL" id="RSCK01000040">
    <property type="protein sequence ID" value="RUT10553.1"/>
    <property type="molecule type" value="Genomic_DNA"/>
</dbReference>
<evidence type="ECO:0000256" key="1">
    <source>
        <dbReference type="ARBA" id="ARBA00001974"/>
    </source>
</evidence>
<evidence type="ECO:0000256" key="6">
    <source>
        <dbReference type="ARBA" id="ARBA00023033"/>
    </source>
</evidence>
<dbReference type="Proteomes" id="UP000282574">
    <property type="component" value="Unassembled WGS sequence"/>
</dbReference>
<name>A0AB37UGA6_9CYAN</name>
<evidence type="ECO:0000313" key="9">
    <source>
        <dbReference type="Proteomes" id="UP000282574"/>
    </source>
</evidence>
<dbReference type="SUPFAM" id="SSF51905">
    <property type="entry name" value="FAD/NAD(P)-binding domain"/>
    <property type="match status" value="1"/>
</dbReference>
<keyword evidence="4" id="KW-0521">NADP</keyword>